<sequence length="33" mass="3902">MFTSIFYCSMPYVILVKFYLLVEFTLIVSCNCI</sequence>
<keyword evidence="1" id="KW-1133">Transmembrane helix</keyword>
<keyword evidence="1" id="KW-0812">Transmembrane</keyword>
<evidence type="ECO:0000313" key="2">
    <source>
        <dbReference type="EMBL" id="MBW82637.1"/>
    </source>
</evidence>
<evidence type="ECO:0000256" key="1">
    <source>
        <dbReference type="SAM" id="Phobius"/>
    </source>
</evidence>
<accession>A0A2P2IN33</accession>
<protein>
    <submittedName>
        <fullName evidence="2">Uncharacterized protein</fullName>
    </submittedName>
</protein>
<reference evidence="2" key="1">
    <citation type="submission" date="2018-02" db="EMBL/GenBank/DDBJ databases">
        <title>Rhizophora mucronata_Transcriptome.</title>
        <authorList>
            <person name="Meera S.P."/>
            <person name="Sreeshan A."/>
            <person name="Augustine A."/>
        </authorList>
    </citation>
    <scope>NUCLEOTIDE SEQUENCE</scope>
    <source>
        <tissue evidence="2">Leaf</tissue>
    </source>
</reference>
<organism evidence="2">
    <name type="scientific">Rhizophora mucronata</name>
    <name type="common">Asiatic mangrove</name>
    <dbReference type="NCBI Taxonomy" id="61149"/>
    <lineage>
        <taxon>Eukaryota</taxon>
        <taxon>Viridiplantae</taxon>
        <taxon>Streptophyta</taxon>
        <taxon>Embryophyta</taxon>
        <taxon>Tracheophyta</taxon>
        <taxon>Spermatophyta</taxon>
        <taxon>Magnoliopsida</taxon>
        <taxon>eudicotyledons</taxon>
        <taxon>Gunneridae</taxon>
        <taxon>Pentapetalae</taxon>
        <taxon>rosids</taxon>
        <taxon>fabids</taxon>
        <taxon>Malpighiales</taxon>
        <taxon>Rhizophoraceae</taxon>
        <taxon>Rhizophora</taxon>
    </lineage>
</organism>
<feature type="transmembrane region" description="Helical" evidence="1">
    <location>
        <begin position="12"/>
        <end position="32"/>
    </location>
</feature>
<proteinExistence type="predicted"/>
<keyword evidence="1" id="KW-0472">Membrane</keyword>
<dbReference type="EMBL" id="GGEC01002154">
    <property type="protein sequence ID" value="MBW82637.1"/>
    <property type="molecule type" value="Transcribed_RNA"/>
</dbReference>
<name>A0A2P2IN33_RHIMU</name>
<dbReference type="AlphaFoldDB" id="A0A2P2IN33"/>